<protein>
    <submittedName>
        <fullName evidence="1">Uncharacterized protein</fullName>
    </submittedName>
</protein>
<keyword evidence="2" id="KW-1185">Reference proteome</keyword>
<dbReference type="AlphaFoldDB" id="A0AAD6Z409"/>
<evidence type="ECO:0000313" key="2">
    <source>
        <dbReference type="Proteomes" id="UP001218218"/>
    </source>
</evidence>
<dbReference type="EMBL" id="JARIHO010000093">
    <property type="protein sequence ID" value="KAJ7306256.1"/>
    <property type="molecule type" value="Genomic_DNA"/>
</dbReference>
<proteinExistence type="predicted"/>
<gene>
    <name evidence="1" type="ORF">DFH08DRAFT_944850</name>
</gene>
<evidence type="ECO:0000313" key="1">
    <source>
        <dbReference type="EMBL" id="KAJ7306256.1"/>
    </source>
</evidence>
<organism evidence="1 2">
    <name type="scientific">Mycena albidolilacea</name>
    <dbReference type="NCBI Taxonomy" id="1033008"/>
    <lineage>
        <taxon>Eukaryota</taxon>
        <taxon>Fungi</taxon>
        <taxon>Dikarya</taxon>
        <taxon>Basidiomycota</taxon>
        <taxon>Agaricomycotina</taxon>
        <taxon>Agaricomycetes</taxon>
        <taxon>Agaricomycetidae</taxon>
        <taxon>Agaricales</taxon>
        <taxon>Marasmiineae</taxon>
        <taxon>Mycenaceae</taxon>
        <taxon>Mycena</taxon>
    </lineage>
</organism>
<dbReference type="Proteomes" id="UP001218218">
    <property type="component" value="Unassembled WGS sequence"/>
</dbReference>
<accession>A0AAD6Z409</accession>
<name>A0AAD6Z409_9AGAR</name>
<comment type="caution">
    <text evidence="1">The sequence shown here is derived from an EMBL/GenBank/DDBJ whole genome shotgun (WGS) entry which is preliminary data.</text>
</comment>
<sequence length="893" mass="100213">MAELEALLMRLPDTSFPTNFRTKHPQLFSDTAWVDIDDLKEWLRQRGDLNHILDPTISEMNVRPVGLDPRLSSGMDANFGDASLDLYHPVNIYLPRSATPSSGYSFNLYDEYQASNYSGPSSEVDYFGASDFSTPTSGLDLFDDNASEPNLDWDPSLASFFDSVEATTLGSGYNPSFLESDDFSPPEPWAARGSGSNTLFFPPNIIPFDGSAPELTGTAHDFSPPPESSGFNADHATLMTQEEMDEASEAWEWIPSDTIWLEKNVSSDFYIPPQPFPVTKNLKVVRLERVHGIPSQFPVPRVPTAYIINFSSVRDAYKDAGGEVMNLEKILKDKDCHSWDGTPGERQTNRAPMVNGQLFAGLGHFGHVQCRRARQHCQGVMFCPSIDPSLITVERYELDLHARDAVNNAQIVQRLNQGSVIQDKAICYVNAVRAMKCTGKDSAGDACGGYQVLKQAVKASTISLTRVLSLNQTQELPSGRKYYFACSNRSNSWKNHSGIQIPPDVDEDSCVRGESITEGALESTTFPHLKEGKIYTAAMVKRKCEAATAILVPLDEETVPMAIVIPKHLCPHTHPPPPAKRVPTDVRLLYERAVPSSTIEIMGLFDLYKADQAKEPRQRYIHSFDFLPGRSPPSAVITTFEAVLLDLDQDTTFKRMKAGLLNEYELTAFLAPLNRLFTFGRIYMDAKDSDAFEFAWDKIHEAFFSATGKQLAFQAWDPEGWLVTVSGDMEAAPWIGMARSFIKRTDADKRPTVDEFLPKVLRICRRHAFEGLRKSVRPHVDEDQWLRFEGLLALKTRKEVETFSDWIFSLDIKQVTAWWNHKLNHKWLLPGLLECLSGLSHEDWLTTPFTSNGNETQHHWTNSQTGIGLNPRECILRAFVCSCIPEEQVKITC</sequence>
<reference evidence="1" key="1">
    <citation type="submission" date="2023-03" db="EMBL/GenBank/DDBJ databases">
        <title>Massive genome expansion in bonnet fungi (Mycena s.s.) driven by repeated elements and novel gene families across ecological guilds.</title>
        <authorList>
            <consortium name="Lawrence Berkeley National Laboratory"/>
            <person name="Harder C.B."/>
            <person name="Miyauchi S."/>
            <person name="Viragh M."/>
            <person name="Kuo A."/>
            <person name="Thoen E."/>
            <person name="Andreopoulos B."/>
            <person name="Lu D."/>
            <person name="Skrede I."/>
            <person name="Drula E."/>
            <person name="Henrissat B."/>
            <person name="Morin E."/>
            <person name="Kohler A."/>
            <person name="Barry K."/>
            <person name="LaButti K."/>
            <person name="Morin E."/>
            <person name="Salamov A."/>
            <person name="Lipzen A."/>
            <person name="Mereny Z."/>
            <person name="Hegedus B."/>
            <person name="Baldrian P."/>
            <person name="Stursova M."/>
            <person name="Weitz H."/>
            <person name="Taylor A."/>
            <person name="Grigoriev I.V."/>
            <person name="Nagy L.G."/>
            <person name="Martin F."/>
            <person name="Kauserud H."/>
        </authorList>
    </citation>
    <scope>NUCLEOTIDE SEQUENCE</scope>
    <source>
        <strain evidence="1">CBHHK002</strain>
    </source>
</reference>